<dbReference type="InterPro" id="IPR002528">
    <property type="entry name" value="MATE_fam"/>
</dbReference>
<evidence type="ECO:0000256" key="1">
    <source>
        <dbReference type="ARBA" id="ARBA00010199"/>
    </source>
</evidence>
<dbReference type="GO" id="GO:0016020">
    <property type="term" value="C:membrane"/>
    <property type="evidence" value="ECO:0007669"/>
    <property type="project" value="InterPro"/>
</dbReference>
<comment type="caution">
    <text evidence="3">The sequence shown here is derived from an EMBL/GenBank/DDBJ whole genome shotgun (WGS) entry which is preliminary data.</text>
</comment>
<accession>A0A813BFK9</accession>
<dbReference type="EMBL" id="CAJNJA010071797">
    <property type="protein sequence ID" value="CAE7904891.1"/>
    <property type="molecule type" value="Genomic_DNA"/>
</dbReference>
<feature type="transmembrane region" description="Helical" evidence="2">
    <location>
        <begin position="113"/>
        <end position="135"/>
    </location>
</feature>
<comment type="similarity">
    <text evidence="1">Belongs to the multi antimicrobial extrusion (MATE) (TC 2.A.66.1) family.</text>
</comment>
<keyword evidence="4" id="KW-1185">Reference proteome</keyword>
<dbReference type="AlphaFoldDB" id="A0A813BFK9"/>
<evidence type="ECO:0000256" key="2">
    <source>
        <dbReference type="SAM" id="Phobius"/>
    </source>
</evidence>
<dbReference type="Pfam" id="PF01554">
    <property type="entry name" value="MatE"/>
    <property type="match status" value="1"/>
</dbReference>
<proteinExistence type="inferred from homology"/>
<reference evidence="3" key="1">
    <citation type="submission" date="2021-02" db="EMBL/GenBank/DDBJ databases">
        <authorList>
            <person name="Dougan E. K."/>
            <person name="Rhodes N."/>
            <person name="Thang M."/>
            <person name="Chan C."/>
        </authorList>
    </citation>
    <scope>NUCLEOTIDE SEQUENCE</scope>
</reference>
<feature type="transmembrane region" description="Helical" evidence="2">
    <location>
        <begin position="81"/>
        <end position="101"/>
    </location>
</feature>
<keyword evidence="2" id="KW-0812">Transmembrane</keyword>
<feature type="transmembrane region" description="Helical" evidence="2">
    <location>
        <begin position="155"/>
        <end position="178"/>
    </location>
</feature>
<organism evidence="3 4">
    <name type="scientific">Symbiodinium necroappetens</name>
    <dbReference type="NCBI Taxonomy" id="1628268"/>
    <lineage>
        <taxon>Eukaryota</taxon>
        <taxon>Sar</taxon>
        <taxon>Alveolata</taxon>
        <taxon>Dinophyceae</taxon>
        <taxon>Suessiales</taxon>
        <taxon>Symbiodiniaceae</taxon>
        <taxon>Symbiodinium</taxon>
    </lineage>
</organism>
<dbReference type="GO" id="GO:0015297">
    <property type="term" value="F:antiporter activity"/>
    <property type="evidence" value="ECO:0007669"/>
    <property type="project" value="InterPro"/>
</dbReference>
<protein>
    <submittedName>
        <fullName evidence="3">DTX36 protein</fullName>
    </submittedName>
</protein>
<name>A0A813BFK9_9DINO</name>
<keyword evidence="2" id="KW-0472">Membrane</keyword>
<sequence length="236" mass="26092">MMVSDVTMLLNEFVNTVFLGQVGDSQQLAAVGLGNMMQNCCALTIGMGLTSAPDTFVSQANGAGEHSQCTQYLQRSRLVTAVQLVWMIPLLWFTDSILLALGQHEGVSRYAAAYNRAAVFGLFGNFQYQVIVSYLQNMEMPLPPWVSTATSLLHVVWAILFVVVFQWGNMGAGVANALTWTMQWLIGSAFLVSQASELHATPRQLLLVQKEAFRQWPSYMEVALPATVQVCSELWF</sequence>
<dbReference type="GO" id="GO:0042910">
    <property type="term" value="F:xenobiotic transmembrane transporter activity"/>
    <property type="evidence" value="ECO:0007669"/>
    <property type="project" value="InterPro"/>
</dbReference>
<keyword evidence="2" id="KW-1133">Transmembrane helix</keyword>
<dbReference type="OrthoDB" id="436321at2759"/>
<dbReference type="PANTHER" id="PTHR11206">
    <property type="entry name" value="MULTIDRUG RESISTANCE PROTEIN"/>
    <property type="match status" value="1"/>
</dbReference>
<dbReference type="Proteomes" id="UP000601435">
    <property type="component" value="Unassembled WGS sequence"/>
</dbReference>
<gene>
    <name evidence="3" type="primary">DTX36</name>
    <name evidence="3" type="ORF">SNEC2469_LOCUS30598</name>
</gene>
<evidence type="ECO:0000313" key="3">
    <source>
        <dbReference type="EMBL" id="CAE7904891.1"/>
    </source>
</evidence>
<evidence type="ECO:0000313" key="4">
    <source>
        <dbReference type="Proteomes" id="UP000601435"/>
    </source>
</evidence>